<gene>
    <name evidence="1" type="ORF">IKC_06298</name>
</gene>
<proteinExistence type="predicted"/>
<accession>A0A9W5R268</accession>
<dbReference type="RefSeq" id="WP_016123584.1">
    <property type="nucleotide sequence ID" value="NZ_KB976837.1"/>
</dbReference>
<dbReference type="Proteomes" id="UP000014028">
    <property type="component" value="Unassembled WGS sequence"/>
</dbReference>
<evidence type="ECO:0000313" key="1">
    <source>
        <dbReference type="EMBL" id="EOQ04921.1"/>
    </source>
</evidence>
<comment type="caution">
    <text evidence="1">The sequence shown here is derived from an EMBL/GenBank/DDBJ whole genome shotgun (WGS) entry which is preliminary data.</text>
</comment>
<evidence type="ECO:0000313" key="2">
    <source>
        <dbReference type="Proteomes" id="UP000014028"/>
    </source>
</evidence>
<name>A0A9W5R268_BACCE</name>
<sequence length="52" mass="6264">MKVIVWMEAFGVSEEEEIEISDPSMLDWEIERFVTEQISYSYEVIEEDEEED</sequence>
<protein>
    <submittedName>
        <fullName evidence="1">Uncharacterized protein</fullName>
    </submittedName>
</protein>
<dbReference type="AlphaFoldDB" id="A0A9W5R268"/>
<organism evidence="1 2">
    <name type="scientific">Bacillus cereus VD184</name>
    <dbReference type="NCBI Taxonomy" id="1053242"/>
    <lineage>
        <taxon>Bacteria</taxon>
        <taxon>Bacillati</taxon>
        <taxon>Bacillota</taxon>
        <taxon>Bacilli</taxon>
        <taxon>Bacillales</taxon>
        <taxon>Bacillaceae</taxon>
        <taxon>Bacillus</taxon>
        <taxon>Bacillus cereus group</taxon>
    </lineage>
</organism>
<reference evidence="1 2" key="1">
    <citation type="submission" date="2012-12" db="EMBL/GenBank/DDBJ databases">
        <title>The Genome Sequence of Bacillus cereus VD184.</title>
        <authorList>
            <consortium name="The Broad Institute Genome Sequencing Platform"/>
            <consortium name="The Broad Institute Genome Sequencing Center for Infectious Disease"/>
            <person name="Feldgarden M."/>
            <person name="Van der Auwera G.A."/>
            <person name="Mahillon J."/>
            <person name="Duprez V."/>
            <person name="Timmery S."/>
            <person name="Mattelet C."/>
            <person name="Dierick K."/>
            <person name="Sun M."/>
            <person name="Yu Z."/>
            <person name="Zhu L."/>
            <person name="Hu X."/>
            <person name="Shank E.B."/>
            <person name="Swiecicka I."/>
            <person name="Hansen B.M."/>
            <person name="Andrup L."/>
            <person name="Walker B."/>
            <person name="Young S.K."/>
            <person name="Zeng Q."/>
            <person name="Gargeya S."/>
            <person name="Fitzgerald M."/>
            <person name="Haas B."/>
            <person name="Abouelleil A."/>
            <person name="Alvarado L."/>
            <person name="Arachchi H.M."/>
            <person name="Berlin A.M."/>
            <person name="Chapman S.B."/>
            <person name="Dewar J."/>
            <person name="Goldberg J."/>
            <person name="Griggs A."/>
            <person name="Gujja S."/>
            <person name="Hansen M."/>
            <person name="Howarth C."/>
            <person name="Imamovic A."/>
            <person name="Larimer J."/>
            <person name="McCowan C."/>
            <person name="Murphy C."/>
            <person name="Neiman D."/>
            <person name="Pearson M."/>
            <person name="Priest M."/>
            <person name="Roberts A."/>
            <person name="Saif S."/>
            <person name="Shea T."/>
            <person name="Sisk P."/>
            <person name="Sykes S."/>
            <person name="Wortman J."/>
            <person name="Nusbaum C."/>
            <person name="Birren B."/>
        </authorList>
    </citation>
    <scope>NUCLEOTIDE SEQUENCE [LARGE SCALE GENOMIC DNA]</scope>
    <source>
        <strain evidence="1 2">VD184</strain>
    </source>
</reference>
<dbReference type="EMBL" id="AHFK01000081">
    <property type="protein sequence ID" value="EOQ04921.1"/>
    <property type="molecule type" value="Genomic_DNA"/>
</dbReference>